<sequence length="162" mass="18521">MKIKSKSSENNIYLSRQEILIVTILIMSTVSVTQVFLLSALLHLTTSLPVRDEDEVESFLTEIRHLNTPWSLSGMNSADMLLELRQLLSAGLDRRRQLGDIEFSNRYAEFLRSKAKHSSICSFLRRMQGIKKSGVGADVERVNLLLKQYMCPSVYNNWPTDL</sequence>
<keyword evidence="3" id="KW-1185">Reference proteome</keyword>
<gene>
    <name evidence="2" type="ORF">SMAX5B_022113</name>
</gene>
<evidence type="ECO:0000256" key="1">
    <source>
        <dbReference type="SAM" id="Phobius"/>
    </source>
</evidence>
<evidence type="ECO:0000313" key="2">
    <source>
        <dbReference type="EMBL" id="AWP07902.1"/>
    </source>
</evidence>
<dbReference type="AlphaFoldDB" id="A0A2U9BXJ5"/>
<dbReference type="EMBL" id="CP026252">
    <property type="protein sequence ID" value="AWP07902.1"/>
    <property type="molecule type" value="Genomic_DNA"/>
</dbReference>
<proteinExistence type="predicted"/>
<evidence type="ECO:0000313" key="3">
    <source>
        <dbReference type="Proteomes" id="UP000246464"/>
    </source>
</evidence>
<keyword evidence="1" id="KW-1133">Transmembrane helix</keyword>
<feature type="transmembrane region" description="Helical" evidence="1">
    <location>
        <begin position="20"/>
        <end position="42"/>
    </location>
</feature>
<protein>
    <submittedName>
        <fullName evidence="2">Putative cadherin-related family member 5-like</fullName>
    </submittedName>
</protein>
<accession>A0A2U9BXJ5</accession>
<keyword evidence="1" id="KW-0472">Membrane</keyword>
<dbReference type="Proteomes" id="UP000246464">
    <property type="component" value="Chromosome 10"/>
</dbReference>
<name>A0A2U9BXJ5_SCOMX</name>
<keyword evidence="1" id="KW-0812">Transmembrane</keyword>
<organism evidence="2 3">
    <name type="scientific">Scophthalmus maximus</name>
    <name type="common">Turbot</name>
    <name type="synonym">Psetta maxima</name>
    <dbReference type="NCBI Taxonomy" id="52904"/>
    <lineage>
        <taxon>Eukaryota</taxon>
        <taxon>Metazoa</taxon>
        <taxon>Chordata</taxon>
        <taxon>Craniata</taxon>
        <taxon>Vertebrata</taxon>
        <taxon>Euteleostomi</taxon>
        <taxon>Actinopterygii</taxon>
        <taxon>Neopterygii</taxon>
        <taxon>Teleostei</taxon>
        <taxon>Neoteleostei</taxon>
        <taxon>Acanthomorphata</taxon>
        <taxon>Carangaria</taxon>
        <taxon>Pleuronectiformes</taxon>
        <taxon>Pleuronectoidei</taxon>
        <taxon>Scophthalmidae</taxon>
        <taxon>Scophthalmus</taxon>
    </lineage>
</organism>
<reference evidence="2 3" key="1">
    <citation type="submission" date="2017-12" db="EMBL/GenBank/DDBJ databases">
        <title>Integrating genomic resources of turbot (Scophthalmus maximus) in depth evaluation of genetic and physical mapping variation across individuals.</title>
        <authorList>
            <person name="Martinez P."/>
        </authorList>
    </citation>
    <scope>NUCLEOTIDE SEQUENCE [LARGE SCALE GENOMIC DNA]</scope>
</reference>